<evidence type="ECO:0000256" key="5">
    <source>
        <dbReference type="ARBA" id="ARBA00022960"/>
    </source>
</evidence>
<accession>A0A1M4VB48</accession>
<evidence type="ECO:0000256" key="4">
    <source>
        <dbReference type="ARBA" id="ARBA00022692"/>
    </source>
</evidence>
<keyword evidence="4 8" id="KW-0812">Transmembrane</keyword>
<dbReference type="EMBL" id="FQVM01000007">
    <property type="protein sequence ID" value="SHE66143.1"/>
    <property type="molecule type" value="Genomic_DNA"/>
</dbReference>
<evidence type="ECO:0000256" key="6">
    <source>
        <dbReference type="ARBA" id="ARBA00022989"/>
    </source>
</evidence>
<organism evidence="9 10">
    <name type="scientific">Clostridium fallax</name>
    <dbReference type="NCBI Taxonomy" id="1533"/>
    <lineage>
        <taxon>Bacteria</taxon>
        <taxon>Bacillati</taxon>
        <taxon>Bacillota</taxon>
        <taxon>Clostridia</taxon>
        <taxon>Eubacteriales</taxon>
        <taxon>Clostridiaceae</taxon>
        <taxon>Clostridium</taxon>
    </lineage>
</organism>
<sequence>MKRVVLALLCILFLIIDNSIMPFISIKGIYPSLLFTFAICFSIINGKSEAIIIGVYSGALQDLYFANGFGINCLTNLLLCYLAAFIGENIFRNKRLVPVLLVGGITVLKYILVFLIMKFINISVKVDFGMVIMGIYNMILAFFIYNWTYKLSNKESMKSQWKFNK</sequence>
<dbReference type="OrthoDB" id="9796616at2"/>
<dbReference type="AlphaFoldDB" id="A0A1M4VB48"/>
<protein>
    <submittedName>
        <fullName evidence="9">Rod shape-determining protein MreD</fullName>
    </submittedName>
</protein>
<keyword evidence="7 8" id="KW-0472">Membrane</keyword>
<dbReference type="NCBIfam" id="TIGR03426">
    <property type="entry name" value="shape_MreD"/>
    <property type="match status" value="1"/>
</dbReference>
<evidence type="ECO:0000313" key="9">
    <source>
        <dbReference type="EMBL" id="SHE66143.1"/>
    </source>
</evidence>
<comment type="similarity">
    <text evidence="2">Belongs to the MreD family.</text>
</comment>
<feature type="transmembrane region" description="Helical" evidence="8">
    <location>
        <begin position="128"/>
        <end position="147"/>
    </location>
</feature>
<feature type="transmembrane region" description="Helical" evidence="8">
    <location>
        <begin position="63"/>
        <end position="84"/>
    </location>
</feature>
<evidence type="ECO:0000256" key="7">
    <source>
        <dbReference type="ARBA" id="ARBA00023136"/>
    </source>
</evidence>
<keyword evidence="10" id="KW-1185">Reference proteome</keyword>
<proteinExistence type="inferred from homology"/>
<dbReference type="InterPro" id="IPR017225">
    <property type="entry name" value="Cell_shape_determin_MreD_prd"/>
</dbReference>
<evidence type="ECO:0000256" key="3">
    <source>
        <dbReference type="ARBA" id="ARBA00022475"/>
    </source>
</evidence>
<gene>
    <name evidence="9" type="ORF">SAMN05443638_10743</name>
</gene>
<dbReference type="Pfam" id="PF04093">
    <property type="entry name" value="MreD"/>
    <property type="match status" value="1"/>
</dbReference>
<dbReference type="InterPro" id="IPR007227">
    <property type="entry name" value="Cell_shape_determining_MreD"/>
</dbReference>
<evidence type="ECO:0000256" key="2">
    <source>
        <dbReference type="ARBA" id="ARBA00007776"/>
    </source>
</evidence>
<feature type="transmembrane region" description="Helical" evidence="8">
    <location>
        <begin position="96"/>
        <end position="116"/>
    </location>
</feature>
<keyword evidence="6 8" id="KW-1133">Transmembrane helix</keyword>
<dbReference type="PIRSF" id="PIRSF037497">
    <property type="entry name" value="MreD_Clostridium/Treponema_prd"/>
    <property type="match status" value="1"/>
</dbReference>
<keyword evidence="5" id="KW-0133">Cell shape</keyword>
<name>A0A1M4VB48_9CLOT</name>
<evidence type="ECO:0000256" key="1">
    <source>
        <dbReference type="ARBA" id="ARBA00004651"/>
    </source>
</evidence>
<comment type="subcellular location">
    <subcellularLocation>
        <location evidence="1">Cell membrane</location>
        <topology evidence="1">Multi-pass membrane protein</topology>
    </subcellularLocation>
</comment>
<evidence type="ECO:0000313" key="10">
    <source>
        <dbReference type="Proteomes" id="UP000184035"/>
    </source>
</evidence>
<evidence type="ECO:0000256" key="8">
    <source>
        <dbReference type="SAM" id="Phobius"/>
    </source>
</evidence>
<dbReference type="GO" id="GO:0005886">
    <property type="term" value="C:plasma membrane"/>
    <property type="evidence" value="ECO:0007669"/>
    <property type="project" value="UniProtKB-SubCell"/>
</dbReference>
<keyword evidence="3" id="KW-1003">Cell membrane</keyword>
<dbReference type="STRING" id="1533.SAMN05443638_10743"/>
<dbReference type="GO" id="GO:0008360">
    <property type="term" value="P:regulation of cell shape"/>
    <property type="evidence" value="ECO:0007669"/>
    <property type="project" value="UniProtKB-KW"/>
</dbReference>
<dbReference type="Proteomes" id="UP000184035">
    <property type="component" value="Unassembled WGS sequence"/>
</dbReference>
<feature type="transmembrane region" description="Helical" evidence="8">
    <location>
        <begin position="32"/>
        <end position="56"/>
    </location>
</feature>
<dbReference type="RefSeq" id="WP_072894340.1">
    <property type="nucleotide sequence ID" value="NZ_FQVM01000007.1"/>
</dbReference>
<reference evidence="9 10" key="1">
    <citation type="submission" date="2016-11" db="EMBL/GenBank/DDBJ databases">
        <authorList>
            <person name="Jaros S."/>
            <person name="Januszkiewicz K."/>
            <person name="Wedrychowicz H."/>
        </authorList>
    </citation>
    <scope>NUCLEOTIDE SEQUENCE [LARGE SCALE GENOMIC DNA]</scope>
    <source>
        <strain evidence="9 10">DSM 2631</strain>
    </source>
</reference>